<dbReference type="PROSITE" id="PS51186">
    <property type="entry name" value="GNAT"/>
    <property type="match status" value="1"/>
</dbReference>
<protein>
    <recommendedName>
        <fullName evidence="5">[Ribosomal protein bS18]-alanine N-acetyltransferase</fullName>
        <ecNumber evidence="5">2.3.1.266</ecNumber>
    </recommendedName>
</protein>
<dbReference type="Proteomes" id="UP001589691">
    <property type="component" value="Unassembled WGS sequence"/>
</dbReference>
<feature type="domain" description="N-acetyltransferase" evidence="6">
    <location>
        <begin position="1"/>
        <end position="149"/>
    </location>
</feature>
<evidence type="ECO:0000256" key="2">
    <source>
        <dbReference type="ARBA" id="ARBA00022490"/>
    </source>
</evidence>
<sequence length="149" mass="16923">MTERRLTLVTTAADLQRCYKLAAAAYPAGAPWQFATFERDWALPTARYELLWADAQPVGFISSSIVLDEAEITNVAVAPFAQHRGHATWLIQTWLATLARPSQVFLEVRASNGAAQALYQRCGFTRYATRRNYYQHPAEDAWLMRRTLD</sequence>
<dbReference type="SUPFAM" id="SSF55729">
    <property type="entry name" value="Acyl-CoA N-acyltransferases (Nat)"/>
    <property type="match status" value="1"/>
</dbReference>
<dbReference type="NCBIfam" id="TIGR01575">
    <property type="entry name" value="rimI"/>
    <property type="match status" value="1"/>
</dbReference>
<dbReference type="Pfam" id="PF00583">
    <property type="entry name" value="Acetyltransf_1"/>
    <property type="match status" value="1"/>
</dbReference>
<reference evidence="7 8" key="1">
    <citation type="submission" date="2024-09" db="EMBL/GenBank/DDBJ databases">
        <authorList>
            <person name="Sun Q."/>
            <person name="Mori K."/>
        </authorList>
    </citation>
    <scope>NUCLEOTIDE SEQUENCE [LARGE SCALE GENOMIC DNA]</scope>
    <source>
        <strain evidence="7 8">TBRC 4576</strain>
    </source>
</reference>
<dbReference type="GO" id="GO:0008999">
    <property type="term" value="F:protein-N-terminal-alanine acetyltransferase activity"/>
    <property type="evidence" value="ECO:0007669"/>
    <property type="project" value="UniProtKB-EC"/>
</dbReference>
<keyword evidence="2 5" id="KW-0963">Cytoplasm</keyword>
<dbReference type="EMBL" id="JBHLZY010000001">
    <property type="protein sequence ID" value="MFB9768325.1"/>
    <property type="molecule type" value="Genomic_DNA"/>
</dbReference>
<evidence type="ECO:0000313" key="8">
    <source>
        <dbReference type="Proteomes" id="UP001589691"/>
    </source>
</evidence>
<keyword evidence="4 7" id="KW-0012">Acyltransferase</keyword>
<dbReference type="InterPro" id="IPR050680">
    <property type="entry name" value="YpeA/RimI_acetyltransf"/>
</dbReference>
<comment type="subcellular location">
    <subcellularLocation>
        <location evidence="5">Cytoplasm</location>
    </subcellularLocation>
</comment>
<dbReference type="GO" id="GO:0005840">
    <property type="term" value="C:ribosome"/>
    <property type="evidence" value="ECO:0007669"/>
    <property type="project" value="UniProtKB-KW"/>
</dbReference>
<comment type="caution">
    <text evidence="7">The sequence shown here is derived from an EMBL/GenBank/DDBJ whole genome shotgun (WGS) entry which is preliminary data.</text>
</comment>
<dbReference type="InterPro" id="IPR000182">
    <property type="entry name" value="GNAT_dom"/>
</dbReference>
<dbReference type="CDD" id="cd04301">
    <property type="entry name" value="NAT_SF"/>
    <property type="match status" value="1"/>
</dbReference>
<dbReference type="PANTHER" id="PTHR43420:SF44">
    <property type="entry name" value="ACETYLTRANSFERASE YPEA"/>
    <property type="match status" value="1"/>
</dbReference>
<dbReference type="Gene3D" id="3.40.630.30">
    <property type="match status" value="1"/>
</dbReference>
<evidence type="ECO:0000259" key="6">
    <source>
        <dbReference type="PROSITE" id="PS51186"/>
    </source>
</evidence>
<dbReference type="InterPro" id="IPR016181">
    <property type="entry name" value="Acyl_CoA_acyltransferase"/>
</dbReference>
<comment type="similarity">
    <text evidence="1 5">Belongs to the acetyltransferase family. RimI subfamily.</text>
</comment>
<dbReference type="EC" id="2.3.1.266" evidence="5"/>
<keyword evidence="3 7" id="KW-0808">Transferase</keyword>
<evidence type="ECO:0000256" key="1">
    <source>
        <dbReference type="ARBA" id="ARBA00005395"/>
    </source>
</evidence>
<proteinExistence type="inferred from homology"/>
<comment type="catalytic activity">
    <reaction evidence="5">
        <text>N-terminal L-alanyl-[ribosomal protein bS18] + acetyl-CoA = N-terminal N(alpha)-acetyl-L-alanyl-[ribosomal protein bS18] + CoA + H(+)</text>
        <dbReference type="Rhea" id="RHEA:43756"/>
        <dbReference type="Rhea" id="RHEA-COMP:10676"/>
        <dbReference type="Rhea" id="RHEA-COMP:10677"/>
        <dbReference type="ChEBI" id="CHEBI:15378"/>
        <dbReference type="ChEBI" id="CHEBI:57287"/>
        <dbReference type="ChEBI" id="CHEBI:57288"/>
        <dbReference type="ChEBI" id="CHEBI:64718"/>
        <dbReference type="ChEBI" id="CHEBI:83683"/>
        <dbReference type="EC" id="2.3.1.266"/>
    </reaction>
</comment>
<name>A0ABV5WRA0_9LACO</name>
<keyword evidence="8" id="KW-1185">Reference proteome</keyword>
<dbReference type="InterPro" id="IPR006464">
    <property type="entry name" value="AcTrfase_RimI/Ard1"/>
</dbReference>
<comment type="function">
    <text evidence="5">Acetylates the N-terminal alanine of ribosomal protein bS18.</text>
</comment>
<organism evidence="7 8">
    <name type="scientific">Lactiplantibacillus modestisalitolerans</name>
    <dbReference type="NCBI Taxonomy" id="1457219"/>
    <lineage>
        <taxon>Bacteria</taxon>
        <taxon>Bacillati</taxon>
        <taxon>Bacillota</taxon>
        <taxon>Bacilli</taxon>
        <taxon>Lactobacillales</taxon>
        <taxon>Lactobacillaceae</taxon>
        <taxon>Lactiplantibacillus</taxon>
    </lineage>
</organism>
<evidence type="ECO:0000256" key="3">
    <source>
        <dbReference type="ARBA" id="ARBA00022679"/>
    </source>
</evidence>
<evidence type="ECO:0000313" key="7">
    <source>
        <dbReference type="EMBL" id="MFB9768325.1"/>
    </source>
</evidence>
<accession>A0ABV5WRA0</accession>
<keyword evidence="7" id="KW-0687">Ribonucleoprotein</keyword>
<evidence type="ECO:0000256" key="5">
    <source>
        <dbReference type="RuleBase" id="RU363094"/>
    </source>
</evidence>
<dbReference type="PANTHER" id="PTHR43420">
    <property type="entry name" value="ACETYLTRANSFERASE"/>
    <property type="match status" value="1"/>
</dbReference>
<keyword evidence="7" id="KW-0689">Ribosomal protein</keyword>
<gene>
    <name evidence="7" type="primary">rimI</name>
    <name evidence="7" type="ORF">ACFFLI_00335</name>
</gene>
<evidence type="ECO:0000256" key="4">
    <source>
        <dbReference type="ARBA" id="ARBA00023315"/>
    </source>
</evidence>
<dbReference type="RefSeq" id="WP_137642845.1">
    <property type="nucleotide sequence ID" value="NZ_BJEA01000011.1"/>
</dbReference>